<keyword evidence="2 8" id="KW-0812">Transmembrane</keyword>
<dbReference type="InterPro" id="IPR017868">
    <property type="entry name" value="Filamin/ABP280_repeat-like"/>
</dbReference>
<dbReference type="GO" id="GO:0016020">
    <property type="term" value="C:membrane"/>
    <property type="evidence" value="ECO:0007669"/>
    <property type="project" value="UniProtKB-SubCell"/>
</dbReference>
<dbReference type="InterPro" id="IPR002859">
    <property type="entry name" value="PKD/REJ-like"/>
</dbReference>
<dbReference type="EMBL" id="HBEO01023522">
    <property type="protein sequence ID" value="CAD8493944.1"/>
    <property type="molecule type" value="Transcribed_RNA"/>
</dbReference>
<keyword evidence="4 8" id="KW-0472">Membrane</keyword>
<feature type="repeat" description="Filamin" evidence="5">
    <location>
        <begin position="411"/>
        <end position="471"/>
    </location>
</feature>
<dbReference type="Pfam" id="PF00630">
    <property type="entry name" value="Filamin"/>
    <property type="match status" value="1"/>
</dbReference>
<evidence type="ECO:0000256" key="7">
    <source>
        <dbReference type="SAM" id="MobiDB-lite"/>
    </source>
</evidence>
<dbReference type="Pfam" id="PF01825">
    <property type="entry name" value="GPS"/>
    <property type="match status" value="1"/>
</dbReference>
<dbReference type="PROSITE" id="PS50194">
    <property type="entry name" value="FILAMIN_REPEAT"/>
    <property type="match status" value="4"/>
</dbReference>
<dbReference type="InterPro" id="IPR001298">
    <property type="entry name" value="Filamin/ABP280_rpt"/>
</dbReference>
<evidence type="ECO:0000259" key="9">
    <source>
        <dbReference type="PROSITE" id="PS50022"/>
    </source>
</evidence>
<dbReference type="PROSITE" id="PS50022">
    <property type="entry name" value="FA58C_3"/>
    <property type="match status" value="2"/>
</dbReference>
<dbReference type="PANTHER" id="PTHR47457:SF1">
    <property type="entry name" value="BTB DOMAIN-CONTAINING PROTEIN-RELATED"/>
    <property type="match status" value="1"/>
</dbReference>
<evidence type="ECO:0000313" key="10">
    <source>
        <dbReference type="EMBL" id="CAD8493944.1"/>
    </source>
</evidence>
<gene>
    <name evidence="10" type="ORF">HPHI1048_LOCUS15861</name>
</gene>
<dbReference type="SMART" id="SM00557">
    <property type="entry name" value="IG_FLMN"/>
    <property type="match status" value="2"/>
</dbReference>
<dbReference type="InterPro" id="IPR046338">
    <property type="entry name" value="GAIN_dom_sf"/>
</dbReference>
<evidence type="ECO:0000256" key="3">
    <source>
        <dbReference type="ARBA" id="ARBA00022989"/>
    </source>
</evidence>
<organism evidence="10">
    <name type="scientific">Hanusia phi</name>
    <dbReference type="NCBI Taxonomy" id="3032"/>
    <lineage>
        <taxon>Eukaryota</taxon>
        <taxon>Cryptophyceae</taxon>
        <taxon>Pyrenomonadales</taxon>
        <taxon>Geminigeraceae</taxon>
        <taxon>Hanusia</taxon>
    </lineage>
</organism>
<protein>
    <recommendedName>
        <fullName evidence="9">F5/8 type C domain-containing protein</fullName>
    </recommendedName>
</protein>
<dbReference type="Gene3D" id="2.60.120.260">
    <property type="entry name" value="Galactose-binding domain-like"/>
    <property type="match status" value="3"/>
</dbReference>
<dbReference type="InterPro" id="IPR013783">
    <property type="entry name" value="Ig-like_fold"/>
</dbReference>
<dbReference type="Gene3D" id="2.60.220.50">
    <property type="match status" value="1"/>
</dbReference>
<feature type="repeat" description="Filamin" evidence="5">
    <location>
        <begin position="1390"/>
        <end position="1498"/>
    </location>
</feature>
<evidence type="ECO:0000256" key="6">
    <source>
        <dbReference type="SAM" id="Coils"/>
    </source>
</evidence>
<dbReference type="InterPro" id="IPR008979">
    <property type="entry name" value="Galactose-bd-like_sf"/>
</dbReference>
<keyword evidence="6" id="KW-0175">Coiled coil</keyword>
<feature type="region of interest" description="Disordered" evidence="7">
    <location>
        <begin position="3445"/>
        <end position="3487"/>
    </location>
</feature>
<feature type="region of interest" description="Disordered" evidence="7">
    <location>
        <begin position="2904"/>
        <end position="2923"/>
    </location>
</feature>
<dbReference type="InterPro" id="IPR000203">
    <property type="entry name" value="GPS"/>
</dbReference>
<accession>A0A7S0ESY2</accession>
<dbReference type="PANTHER" id="PTHR47457">
    <property type="entry name" value="OS05G0345500 PROTEIN"/>
    <property type="match status" value="1"/>
</dbReference>
<feature type="repeat" description="Filamin" evidence="5">
    <location>
        <begin position="94"/>
        <end position="129"/>
    </location>
</feature>
<feature type="repeat" description="Filamin" evidence="5">
    <location>
        <begin position="701"/>
        <end position="812"/>
    </location>
</feature>
<evidence type="ECO:0000256" key="2">
    <source>
        <dbReference type="ARBA" id="ARBA00022692"/>
    </source>
</evidence>
<evidence type="ECO:0000256" key="4">
    <source>
        <dbReference type="ARBA" id="ARBA00023136"/>
    </source>
</evidence>
<evidence type="ECO:0000256" key="8">
    <source>
        <dbReference type="SAM" id="Phobius"/>
    </source>
</evidence>
<feature type="compositionally biased region" description="Acidic residues" evidence="7">
    <location>
        <begin position="3447"/>
        <end position="3459"/>
    </location>
</feature>
<sequence length="4073" mass="446437">MYGPQMANLPGSPRIIKVSPGPIVAQGCTYQALTVATAGSLQNFFIQTRDLYGNLGEYDPFSSNTIRFSIKVVNSLNIEIPCYSARGCMLNNLNGTFTAQTLLTQTGRYNVLIQLSGNNIRGSPADLSVTSSIVDLSKCSIQTSSLSGSILPLSLATAGTVQNMFIFLRDRYGNLAAENSVLDLSISKKQAFIGEAQTVITYSPTYQVADKAWKVMSSITRSGDWSLKVNVIINAASLPISGSPFSIRMFPDAVYAPSCYAEGTGLSSTAKTQTSIISIVQSDRYGNVITDGYSRFTWYINQGQKSDATFQGNGIYTFGYVLSSLGFYQLSIVLTETCVTPDSCVPDGRGIFKSPFRVECISNVGPVSPLESTMVGNSYMFRSADSVDPILVQTRDSSGLPLLGEDIQIQKVSVMVSIPPTAFSVRVVDNKDGTFSFVPQITTAGVFAVWVQVVSLTTVAHISNSPFNLRILPGATATSTTYVNWNRKSISTGALQDFRVFARDASNNFQVYGGAGREGDPFSLYVNDTLCASANTPTCKFAQGAVQLATTNVADELQYFVFFLATYASYYKLSVTLGEVRIGSAYVIEVVPGLVDFRMCTSTGLGITGSVAGEVATFSTLARDSFGNPTRQFQDLPLVTKLHLMMQANYSFIFAASFVADGWTTQWLLTTSGSYWMDVGSFQNSSFIHSQGSPFAVLVNPSLPDATLTIAYGTSLTNGRAGVTTTFTVQSKDSFGNNLTSGGLFFNVLIGGPPFLFANVEDLSNPSSAAVTPQYNGQYVVSYMTTVSADYYKVSIRRSGIHILGSPYSLRVTGGITCATRSELRGSALSVTTAGIFSSFWILTRDEFNNNVVDSTDVFVVSFNPDLARDSGDTAITPWVNPSMGFCSRTTIPCTSDTASKLCPKACSRMLGYVITKSGLYSILVSVNRVPINFVAQQLITNAAIFNATNTLLTVGGQPVATLKSMMAGDSISLQINIRDGYYNSVPTTVQVAALVSYTATDTQKQGSVIIPCTASGSGTYQGILAPTISGDYKLTISVNSIATQPNSFIVQNGIIAASACTLEVPNSIGTAGIKGSFSVLAKDAYGNRVKAINTDTFSASLLTMLSDSNQVQTVIATPTVSNGIFFAEYYVTRAGLYTIRVTSSGLQVGASSQISLIPNSPASAFASGPGLNGAPIGVTGSFEIFSTDSFGNVRAGVATEDQVNHQVVVFSPSVVVSEQLLIQNNKQVFSYSADQAVQFSLNILRSGNSLNTYNISVLTYLGAPDPSQFDVFSTASSYDPFTQSLDVYGSVGVQTFSVQIRNKAGVIIPFKNVAYVKNFTISLQGPIATNTTIIETCLSSVCTDRGGLFQISFDAPMSGLYLINILFELSLIRNYRAIRVQVIPGFPYPANCYAQGTGLSEGIAGVESSISLFSFDKFKNQIVYGDLVNFGEYSISFSVCSLTSNCPIQSRIVKSSTTAPRITYLTTTAANYTFTIRLVNEIGIPVDIAGAPFLTSIAPSSIVVQMSSLQMLGGSYATAGLESSFVVIFRDVYGNINRKEVVEINVKAVGPETAESNFMLNGEIGDDYFTVNLYVIGQYQVSVGRVSADRSVQEFPSSPITLTVLSGLANALTSVATGTGTSTAIALTNSTVCLAVKDSFGNSKTINSAEAAAFLSMTLNGKSTSPEYPTVTCFYEWSIASLPPSDSWCSNFFCDVPGVAELRIYLGGNETLGSPFEVTVQKRPAPIMTEVRFSTSGVKLTALFDQSTNKANMVGTVSCVYLLSDVTLAMLGDNPTCFWPADNSLEIFLGPGATVIIGNMIELRSSRVRDAANVAYYSTGGAPVQVPYVPPQPTIVVRSAKMYGMCEDVVLDASASYGGAGRKMTFLWGVRPGIPKEEAVTSYLTQIGSVANCTVANSLLSPGTSYTFVLRITNFLEQFSEQEIPVVVSQYPLPKVYIIGSSIRSVTREKGFSVEGYSALPLCNDSAVSSNMSSDTTILFEWRIVSDSKFPLDSATVLSRKLYVDNSFLNVGATYILNLRGAMSKAPELFGEQNVTLFVAGQPIQAKLRAKNMITSDEALVLDASDSYDPDFTPDAWSYQWACVEVSGALPYCFDDKDGIMYLDTPMLTIPSGNLQVGYTYRFTVLAIKEPGPRTSSTYVDVQVIATDSQVRRRLLTTPLNLKWSSFIEVTINGISARKQNVKERLKLSGSLTPLGTTDIAKFAWQIVEGDKSDSYEVLSQDDSAFFVLEKNSLIPGSLYKVRLEGWIEGGDFYSFTEYIFQTNGAPSAGSVEISPTSGIALSQDFVGTCSNWVDDPEDEPLSYTWQLHSSNGTKLLGRRSLSNIMNLRLPPSDRQDGLLFLSARICDVFDACTDTPEISVQVLSNESSLPSVQDSVQAVELGLGVGDETKVLQTIVGIGTTINLQPSYRRRLLQTDSNLRTTLTGAIDSVLSAAKIDSELLDTASDGLQSATGISSVGQASERANTRSLVTNLLTGSTQVGGGSDNTLLNLNKVIEQSLTESLKSSDSISNETADIASKLESLTDVALLGFVPGQKARRIDGPIPSTVSRLANDGRATRGLNVSTTGGYFKLPDESIQSSSTSIGLDLKILEFSPGSNIHALDQPNTTAQAISGITSFEIKGVSVVTQEPIEFMIPLTKPSLLGQSENWSLTNFSNVTSIVERCTFWDAIKKDWSSRGCAVSSLDIDGIKCECFHLTDFTSSESAPAPDVNIVDPIGGASALLAAKGKQLAVIIFMAAILVIYIGAVLLSRYVDEKQLKEFLKSPAHFIRDRDRTVRNSKYRPVDELIKMLEEKHNLAHIMNAKPYSQLSRTQMLTCFFCYIASSMTANAIFYGKDPSTPADALIKGVLASLITVPTTVFFIMLFKNVRRREALRKKQIAQKRSRVQDESKVTAVLPTEVNTPPHISEKVSQQDQPQVPMAQRRNKRLKGNLEKRKSILDVISEREKISRYEREIRLVQRARQKFKPPGQLTTRTTNSLSWWIQNRYTEKGSVEGKGDFLKAVRSVIAARRAADVFLSKLESRNTLAHRIRQRVSKRGKAAKKTSFIPFKHTSTTSAGALPSWVGIFAYILSVSYMIFCLYLNMLFGVTFEETMAFGWMTSSSISTIQKVFLTDPVNVLLTFLAIQLLNYYFDTQQAAARRHMRVENLLKQKHYAEKFLQAREKRDLPIYLIINDFIMDVLSLPNLKSIRNGQYTHLHSEAVYNYHTVLLGYENESSVGIFEYLAQSQQLTDEIFSLGLLDQKLKLKTSIHEMEGSLSELKANFFKSGPLTEFCLAAESNSWIEIDLGEGYGLIPTCYEVYHGKADSSDALRNWNFQASHNSKHWHTLREHRNDFRIKEGFQKITSSLHYIKDISEPLTAFRYFRVLMTGSNSSGRDHLCISKVELFGRLVAMRRHYTSKHEAAAKVIQAFYRNYRISVMQAEAALQELQKEHDQSLQKVTLELTESEPPTESEMEDSSGSFPETPSPAEAFDDEAMCPGPPIQTSMVASNKRSSATLTLTGLFLEPYGENELKAEYAPTKLFVRPYATISIRDWRKRQTSLNQIEDEDDNINISYLRHGIVCLRTCFREWRIVSVRKALIYKRRYLKQWHWVTQRTPDDIVRLKLISLKLDGHGRTDEFQVPALTWNPVIDSKDNGDDTKYWSETQDVEILYVDIRPERPRGLLHWMGTNGYRHEWVNPALQESFRFMKVRLTSSGSHLEDHIISLLDRPRRSDVSFETTDMAGSWICFDFGPQISIFPSSYYLEQGPGDIANHLRNWDLQGSNDGEKWLTISAHVNDETLKRPSQGANFKILEDSPSISRLNMTFRYLRVMVTGVNASGNHIICLSAIEFFGRIKFTPKDDGPLEILSKGSQAAEGRRSAGNVTNIVHLQYHHDFDERGVIYFLGTRSTSFTNPARTGIVEVLHSDQPLPICEGDVHDLVGRDVVDMYTSDRPLSWVSVHLGKGRLLVPTRYTLRHGFSTSAMMIRNFEFQGSVDGTNWYTLRKHYNDHSMTLRAGSLRHSTTVSIQCSIPFSHFRVLQTGPNSSGNHRLCISGIELYGLLLVKEDIEDKERNDYKSTGESVRLNVRGE</sequence>
<feature type="coiled-coil region" evidence="6">
    <location>
        <begin position="3414"/>
        <end position="3441"/>
    </location>
</feature>
<feature type="transmembrane region" description="Helical" evidence="8">
    <location>
        <begin position="2816"/>
        <end position="2834"/>
    </location>
</feature>
<dbReference type="Pfam" id="PF02010">
    <property type="entry name" value="REJ"/>
    <property type="match status" value="1"/>
</dbReference>
<keyword evidence="3 8" id="KW-1133">Transmembrane helix</keyword>
<feature type="transmembrane region" description="Helical" evidence="8">
    <location>
        <begin position="2846"/>
        <end position="2867"/>
    </location>
</feature>
<comment type="subcellular location">
    <subcellularLocation>
        <location evidence="1">Membrane</location>
    </subcellularLocation>
</comment>
<dbReference type="SUPFAM" id="SSF81296">
    <property type="entry name" value="E set domains"/>
    <property type="match status" value="2"/>
</dbReference>
<dbReference type="Gene3D" id="2.60.40.10">
    <property type="entry name" value="Immunoglobulins"/>
    <property type="match status" value="6"/>
</dbReference>
<dbReference type="InterPro" id="IPR014756">
    <property type="entry name" value="Ig_E-set"/>
</dbReference>
<reference evidence="10" key="1">
    <citation type="submission" date="2021-01" db="EMBL/GenBank/DDBJ databases">
        <authorList>
            <person name="Corre E."/>
            <person name="Pelletier E."/>
            <person name="Niang G."/>
            <person name="Scheremetjew M."/>
            <person name="Finn R."/>
            <person name="Kale V."/>
            <person name="Holt S."/>
            <person name="Cochrane G."/>
            <person name="Meng A."/>
            <person name="Brown T."/>
            <person name="Cohen L."/>
        </authorList>
    </citation>
    <scope>NUCLEOTIDE SEQUENCE</scope>
    <source>
        <strain evidence="10">CCMP325</strain>
    </source>
</reference>
<feature type="transmembrane region" description="Helical" evidence="8">
    <location>
        <begin position="3068"/>
        <end position="3092"/>
    </location>
</feature>
<name>A0A7S0ESY2_9CRYP</name>
<feature type="transmembrane region" description="Helical" evidence="8">
    <location>
        <begin position="2732"/>
        <end position="2755"/>
    </location>
</feature>
<evidence type="ECO:0000256" key="5">
    <source>
        <dbReference type="PROSITE-ProRule" id="PRU00087"/>
    </source>
</evidence>
<dbReference type="SMART" id="SM00303">
    <property type="entry name" value="GPS"/>
    <property type="match status" value="1"/>
</dbReference>
<dbReference type="SUPFAM" id="SSF49785">
    <property type="entry name" value="Galactose-binding domain-like"/>
    <property type="match status" value="3"/>
</dbReference>
<evidence type="ECO:0000256" key="1">
    <source>
        <dbReference type="ARBA" id="ARBA00004370"/>
    </source>
</evidence>
<feature type="domain" description="F5/8 type C" evidence="9">
    <location>
        <begin position="3940"/>
        <end position="4044"/>
    </location>
</feature>
<dbReference type="InterPro" id="IPR000421">
    <property type="entry name" value="FA58C"/>
</dbReference>
<proteinExistence type="predicted"/>
<feature type="domain" description="F5/8 type C" evidence="9">
    <location>
        <begin position="3233"/>
        <end position="3391"/>
    </location>
</feature>